<evidence type="ECO:0000256" key="2">
    <source>
        <dbReference type="ARBA" id="ARBA00008936"/>
    </source>
</evidence>
<dbReference type="Pfam" id="PF22919">
    <property type="entry name" value="ATP-synt_VA_C"/>
    <property type="match status" value="1"/>
</dbReference>
<dbReference type="InterPro" id="IPR024034">
    <property type="entry name" value="ATPase_F1/V1_b/a_C"/>
</dbReference>
<keyword evidence="9" id="KW-0139">CF(1)</keyword>
<dbReference type="Proteomes" id="UP000176853">
    <property type="component" value="Unassembled WGS sequence"/>
</dbReference>
<name>A0A1F4V2H3_UNCKA</name>
<evidence type="ECO:0000256" key="7">
    <source>
        <dbReference type="ARBA" id="ARBA00023065"/>
    </source>
</evidence>
<evidence type="ECO:0000259" key="11">
    <source>
        <dbReference type="Pfam" id="PF00006"/>
    </source>
</evidence>
<evidence type="ECO:0000313" key="14">
    <source>
        <dbReference type="Proteomes" id="UP000176853"/>
    </source>
</evidence>
<evidence type="ECO:0000256" key="4">
    <source>
        <dbReference type="ARBA" id="ARBA00022741"/>
    </source>
</evidence>
<comment type="subcellular location">
    <subcellularLocation>
        <location evidence="1">Membrane</location>
    </subcellularLocation>
</comment>
<organism evidence="13 14">
    <name type="scientific">candidate division WWE3 bacterium RIFCSPHIGHO2_01_FULL_43_9</name>
    <dbReference type="NCBI Taxonomy" id="1802618"/>
    <lineage>
        <taxon>Bacteria</taxon>
        <taxon>Katanobacteria</taxon>
    </lineage>
</organism>
<dbReference type="Pfam" id="PF00006">
    <property type="entry name" value="ATP-synt_ab"/>
    <property type="match status" value="1"/>
</dbReference>
<dbReference type="InterPro" id="IPR020003">
    <property type="entry name" value="ATPase_a/bsu_AS"/>
</dbReference>
<keyword evidence="7" id="KW-0406">Ion transport</keyword>
<dbReference type="InterPro" id="IPR027417">
    <property type="entry name" value="P-loop_NTPase"/>
</dbReference>
<proteinExistence type="inferred from homology"/>
<evidence type="ECO:0000256" key="10">
    <source>
        <dbReference type="ARBA" id="ARBA00023310"/>
    </source>
</evidence>
<dbReference type="PROSITE" id="PS00152">
    <property type="entry name" value="ATPASE_ALPHA_BETA"/>
    <property type="match status" value="1"/>
</dbReference>
<keyword evidence="8" id="KW-0472">Membrane</keyword>
<dbReference type="EMBL" id="MEVB01000048">
    <property type="protein sequence ID" value="OGC51270.1"/>
    <property type="molecule type" value="Genomic_DNA"/>
</dbReference>
<dbReference type="AlphaFoldDB" id="A0A1F4V2H3"/>
<evidence type="ECO:0000259" key="12">
    <source>
        <dbReference type="Pfam" id="PF22919"/>
    </source>
</evidence>
<dbReference type="InterPro" id="IPR055190">
    <property type="entry name" value="ATP-synt_VA_C"/>
</dbReference>
<feature type="domain" description="ATP synthase A/B type C-terminal" evidence="12">
    <location>
        <begin position="352"/>
        <end position="432"/>
    </location>
</feature>
<dbReference type="SUPFAM" id="SSF52540">
    <property type="entry name" value="P-loop containing nucleoside triphosphate hydrolases"/>
    <property type="match status" value="1"/>
</dbReference>
<evidence type="ECO:0000256" key="6">
    <source>
        <dbReference type="ARBA" id="ARBA00022967"/>
    </source>
</evidence>
<evidence type="ECO:0000313" key="13">
    <source>
        <dbReference type="EMBL" id="OGC51270.1"/>
    </source>
</evidence>
<dbReference type="GO" id="GO:0046933">
    <property type="term" value="F:proton-transporting ATP synthase activity, rotational mechanism"/>
    <property type="evidence" value="ECO:0007669"/>
    <property type="project" value="TreeGrafter"/>
</dbReference>
<gene>
    <name evidence="13" type="ORF">A2709_02495</name>
</gene>
<reference evidence="13 14" key="1">
    <citation type="journal article" date="2016" name="Nat. Commun.">
        <title>Thousands of microbial genomes shed light on interconnected biogeochemical processes in an aquifer system.</title>
        <authorList>
            <person name="Anantharaman K."/>
            <person name="Brown C.T."/>
            <person name="Hug L.A."/>
            <person name="Sharon I."/>
            <person name="Castelle C.J."/>
            <person name="Probst A.J."/>
            <person name="Thomas B.C."/>
            <person name="Singh A."/>
            <person name="Wilkins M.J."/>
            <person name="Karaoz U."/>
            <person name="Brodie E.L."/>
            <person name="Williams K.H."/>
            <person name="Hubbard S.S."/>
            <person name="Banfield J.F."/>
        </authorList>
    </citation>
    <scope>NUCLEOTIDE SEQUENCE [LARGE SCALE GENOMIC DNA]</scope>
</reference>
<comment type="caution">
    <text evidence="13">The sequence shown here is derived from an EMBL/GenBank/DDBJ whole genome shotgun (WGS) entry which is preliminary data.</text>
</comment>
<evidence type="ECO:0000256" key="5">
    <source>
        <dbReference type="ARBA" id="ARBA00022840"/>
    </source>
</evidence>
<sequence length="464" mass="50924">MEKIDDNLGRIKSVRDYVVEVDFYGTSKPAINNILTLKGNPNVKLIGLKWKSTSTLTCIALEGHNSISRQSYVVDTGKSPTVPVGPSVLSRVLDMFGKEKDGLGEISRAIEQPIFGSSPKIWQVKGGQEMLETGIKSVDFFCPIVKGGKTGLFGGAGVGKTMLLTEILHNIINREKETYISLFCGVGERSREGHELYKELTQTGVLNSTALIFGTMGDNPSVRYLTSYSAATIAEYFRDEMKKDVLFFIDNIFRYAQAGNELALLMGDLPSEDGYQPTLTSEMAQLHERLVPKGSNYITTIEAVYLPADDILDQAVQSVLSYLDSSIVLSRNVYRDGRMPAIDILMSTSSAINEKTLGANHYDAVSSALALLKKGASLERIVSLVGEAELSEEDRTAYERVLKLRYYMTQDFFVSSGQTGKPGAYVPLAKTIEDVKAIIQGKCDTIPAYKLSYISTLDSLKTNA</sequence>
<keyword evidence="6" id="KW-1278">Translocase</keyword>
<accession>A0A1F4V2H3</accession>
<dbReference type="SUPFAM" id="SSF50615">
    <property type="entry name" value="N-terminal domain of alpha and beta subunits of F1 ATP synthase"/>
    <property type="match status" value="1"/>
</dbReference>
<dbReference type="Gene3D" id="3.40.50.300">
    <property type="entry name" value="P-loop containing nucleotide triphosphate hydrolases"/>
    <property type="match status" value="1"/>
</dbReference>
<dbReference type="Gene3D" id="1.10.1140.10">
    <property type="entry name" value="Bovine Mitochondrial F1-atpase, Atp Synthase Beta Chain, Chain D, domain 3"/>
    <property type="match status" value="1"/>
</dbReference>
<keyword evidence="3" id="KW-0813">Transport</keyword>
<keyword evidence="10" id="KW-0066">ATP synthesis</keyword>
<evidence type="ECO:0000256" key="1">
    <source>
        <dbReference type="ARBA" id="ARBA00004370"/>
    </source>
</evidence>
<dbReference type="SUPFAM" id="SSF47917">
    <property type="entry name" value="C-terminal domain of alpha and beta subunits of F1 ATP synthase"/>
    <property type="match status" value="1"/>
</dbReference>
<dbReference type="Gene3D" id="2.40.10.170">
    <property type="match status" value="1"/>
</dbReference>
<evidence type="ECO:0000256" key="3">
    <source>
        <dbReference type="ARBA" id="ARBA00022448"/>
    </source>
</evidence>
<dbReference type="InterPro" id="IPR050053">
    <property type="entry name" value="ATPase_alpha/beta_chains"/>
</dbReference>
<evidence type="ECO:0000256" key="8">
    <source>
        <dbReference type="ARBA" id="ARBA00023136"/>
    </source>
</evidence>
<keyword evidence="5" id="KW-0067">ATP-binding</keyword>
<dbReference type="InterPro" id="IPR000194">
    <property type="entry name" value="ATPase_F1/V1/A1_a/bsu_nucl-bd"/>
</dbReference>
<protein>
    <submittedName>
        <fullName evidence="13">Uncharacterized protein</fullName>
    </submittedName>
</protein>
<comment type="similarity">
    <text evidence="2">Belongs to the ATPase alpha/beta chains family.</text>
</comment>
<dbReference type="PANTHER" id="PTHR15184:SF71">
    <property type="entry name" value="ATP SYNTHASE SUBUNIT BETA, MITOCHONDRIAL"/>
    <property type="match status" value="1"/>
</dbReference>
<dbReference type="GO" id="GO:0005524">
    <property type="term" value="F:ATP binding"/>
    <property type="evidence" value="ECO:0007669"/>
    <property type="project" value="UniProtKB-KW"/>
</dbReference>
<dbReference type="InterPro" id="IPR036121">
    <property type="entry name" value="ATPase_F1/V1/A1_a/bsu_N_sf"/>
</dbReference>
<dbReference type="GO" id="GO:0045259">
    <property type="term" value="C:proton-transporting ATP synthase complex"/>
    <property type="evidence" value="ECO:0007669"/>
    <property type="project" value="UniProtKB-KW"/>
</dbReference>
<feature type="domain" description="ATPase F1/V1/A1 complex alpha/beta subunit nucleotide-binding" evidence="11">
    <location>
        <begin position="134"/>
        <end position="349"/>
    </location>
</feature>
<dbReference type="PANTHER" id="PTHR15184">
    <property type="entry name" value="ATP SYNTHASE"/>
    <property type="match status" value="1"/>
</dbReference>
<keyword evidence="4" id="KW-0547">Nucleotide-binding</keyword>
<evidence type="ECO:0000256" key="9">
    <source>
        <dbReference type="ARBA" id="ARBA00023196"/>
    </source>
</evidence>